<dbReference type="InterPro" id="IPR050104">
    <property type="entry name" value="FMN-dep_NADH:Q_OxRdtase_AzoR1"/>
</dbReference>
<reference evidence="9" key="1">
    <citation type="submission" date="2018-09" db="EMBL/GenBank/DDBJ databases">
        <authorList>
            <person name="Kim I."/>
        </authorList>
    </citation>
    <scope>NUCLEOTIDE SEQUENCE [LARGE SCALE GENOMIC DNA]</scope>
    <source>
        <strain evidence="9">DD4a</strain>
    </source>
</reference>
<name>A0A3A1TUT4_9MICO</name>
<dbReference type="GO" id="GO:0010181">
    <property type="term" value="F:FMN binding"/>
    <property type="evidence" value="ECO:0007669"/>
    <property type="project" value="UniProtKB-UniRule"/>
</dbReference>
<feature type="domain" description="Flavodoxin-like fold" evidence="7">
    <location>
        <begin position="3"/>
        <end position="196"/>
    </location>
</feature>
<dbReference type="EC" id="1.6.5.-" evidence="6"/>
<dbReference type="InterPro" id="IPR003680">
    <property type="entry name" value="Flavodoxin_fold"/>
</dbReference>
<protein>
    <recommendedName>
        <fullName evidence="6">FMN dependent NADH:quinone oxidoreductase</fullName>
        <ecNumber evidence="6">1.6.5.-</ecNumber>
    </recommendedName>
    <alternativeName>
        <fullName evidence="6">Azo-dye reductase</fullName>
    </alternativeName>
    <alternativeName>
        <fullName evidence="6">FMN-dependent NADH-azo compound oxidoreductase</fullName>
    </alternativeName>
    <alternativeName>
        <fullName evidence="6">FMN-dependent NADH-azoreductase</fullName>
        <ecNumber evidence="6">1.7.1.17</ecNumber>
    </alternativeName>
</protein>
<dbReference type="Gene3D" id="3.40.50.360">
    <property type="match status" value="1"/>
</dbReference>
<dbReference type="EC" id="1.7.1.17" evidence="6"/>
<evidence type="ECO:0000256" key="3">
    <source>
        <dbReference type="ARBA" id="ARBA00023002"/>
    </source>
</evidence>
<dbReference type="GO" id="GO:0009055">
    <property type="term" value="F:electron transfer activity"/>
    <property type="evidence" value="ECO:0007669"/>
    <property type="project" value="UniProtKB-UniRule"/>
</dbReference>
<keyword evidence="3 6" id="KW-0560">Oxidoreductase</keyword>
<evidence type="ECO:0000256" key="1">
    <source>
        <dbReference type="ARBA" id="ARBA00022630"/>
    </source>
</evidence>
<keyword evidence="1 6" id="KW-0285">Flavoprotein</keyword>
<dbReference type="AlphaFoldDB" id="A0A3A1TUT4"/>
<accession>A0A3A1TUT4</accession>
<dbReference type="GO" id="GO:0016652">
    <property type="term" value="F:oxidoreductase activity, acting on NAD(P)H as acceptor"/>
    <property type="evidence" value="ECO:0007669"/>
    <property type="project" value="UniProtKB-UniRule"/>
</dbReference>
<dbReference type="SUPFAM" id="SSF52218">
    <property type="entry name" value="Flavoproteins"/>
    <property type="match status" value="1"/>
</dbReference>
<gene>
    <name evidence="6" type="primary">azoR</name>
    <name evidence="8" type="ORF">D1781_08245</name>
</gene>
<dbReference type="PANTHER" id="PTHR43741">
    <property type="entry name" value="FMN-DEPENDENT NADH-AZOREDUCTASE 1"/>
    <property type="match status" value="1"/>
</dbReference>
<dbReference type="InterPro" id="IPR029039">
    <property type="entry name" value="Flavoprotein-like_sf"/>
</dbReference>
<comment type="caution">
    <text evidence="8">The sequence shown here is derived from an EMBL/GenBank/DDBJ whole genome shotgun (WGS) entry which is preliminary data.</text>
</comment>
<organism evidence="8 9">
    <name type="scientific">Amnibacterium setariae</name>
    <dbReference type="NCBI Taxonomy" id="2306585"/>
    <lineage>
        <taxon>Bacteria</taxon>
        <taxon>Bacillati</taxon>
        <taxon>Actinomycetota</taxon>
        <taxon>Actinomycetes</taxon>
        <taxon>Micrococcales</taxon>
        <taxon>Microbacteriaceae</taxon>
        <taxon>Amnibacterium</taxon>
    </lineage>
</organism>
<dbReference type="GO" id="GO:0016655">
    <property type="term" value="F:oxidoreductase activity, acting on NAD(P)H, quinone or similar compound as acceptor"/>
    <property type="evidence" value="ECO:0007669"/>
    <property type="project" value="InterPro"/>
</dbReference>
<comment type="catalytic activity">
    <reaction evidence="6">
        <text>2 a quinone + NADH + H(+) = 2 a 1,4-benzosemiquinone + NAD(+)</text>
        <dbReference type="Rhea" id="RHEA:65952"/>
        <dbReference type="ChEBI" id="CHEBI:15378"/>
        <dbReference type="ChEBI" id="CHEBI:57540"/>
        <dbReference type="ChEBI" id="CHEBI:57945"/>
        <dbReference type="ChEBI" id="CHEBI:132124"/>
        <dbReference type="ChEBI" id="CHEBI:134225"/>
    </reaction>
</comment>
<proteinExistence type="inferred from homology"/>
<keyword evidence="4 6" id="KW-0520">NAD</keyword>
<keyword evidence="9" id="KW-1185">Reference proteome</keyword>
<evidence type="ECO:0000256" key="2">
    <source>
        <dbReference type="ARBA" id="ARBA00022643"/>
    </source>
</evidence>
<dbReference type="RefSeq" id="WP_119481868.1">
    <property type="nucleotide sequence ID" value="NZ_QXTG01000002.1"/>
</dbReference>
<comment type="similarity">
    <text evidence="6">Belongs to the azoreductase type 1 family.</text>
</comment>
<comment type="caution">
    <text evidence="6">Lacks conserved residue(s) required for the propagation of feature annotation.</text>
</comment>
<comment type="cofactor">
    <cofactor evidence="6">
        <name>FMN</name>
        <dbReference type="ChEBI" id="CHEBI:58210"/>
    </cofactor>
    <text evidence="6">Binds 1 FMN per subunit.</text>
</comment>
<dbReference type="HAMAP" id="MF_01216">
    <property type="entry name" value="Azoreductase_type1"/>
    <property type="match status" value="1"/>
</dbReference>
<evidence type="ECO:0000259" key="7">
    <source>
        <dbReference type="Pfam" id="PF02525"/>
    </source>
</evidence>
<feature type="binding site" evidence="6">
    <location>
        <begin position="138"/>
        <end position="141"/>
    </location>
    <ligand>
        <name>FMN</name>
        <dbReference type="ChEBI" id="CHEBI:58210"/>
    </ligand>
</feature>
<evidence type="ECO:0000313" key="9">
    <source>
        <dbReference type="Proteomes" id="UP000265742"/>
    </source>
</evidence>
<evidence type="ECO:0000256" key="5">
    <source>
        <dbReference type="ARBA" id="ARBA00048542"/>
    </source>
</evidence>
<dbReference type="EMBL" id="QXTG01000002">
    <property type="protein sequence ID" value="RIX27559.1"/>
    <property type="molecule type" value="Genomic_DNA"/>
</dbReference>
<dbReference type="OrthoDB" id="9805013at2"/>
<comment type="function">
    <text evidence="6">Quinone reductase that provides resistance to thiol-specific stress caused by electrophilic quinones.</text>
</comment>
<sequence length="213" mass="22688">MPHLLHLDSSIDPVRSRSRRITAAFRAAWESRGEDFTVAYRDLHADPVPHLTDAASHWAPRLRRPEDAPPAAESALQETLIAELVAADVLLIGAPMYNWSLPSTLKAWVDHVHVPGITAPFDTPDQPLAGRTAVVVTSRGGAYDAGTPAAEQDHVVPPLKIVLGQALGMRVAVIATSRTLAGTVPALADQTEQADRELAAAVAEARDLGLSLS</sequence>
<keyword evidence="2 6" id="KW-0288">FMN</keyword>
<feature type="binding site" evidence="6">
    <location>
        <position position="10"/>
    </location>
    <ligand>
        <name>FMN</name>
        <dbReference type="ChEBI" id="CHEBI:58210"/>
    </ligand>
</feature>
<feature type="binding site" evidence="6">
    <location>
        <begin position="16"/>
        <end position="18"/>
    </location>
    <ligand>
        <name>FMN</name>
        <dbReference type="ChEBI" id="CHEBI:58210"/>
    </ligand>
</feature>
<comment type="function">
    <text evidence="6">Also exhibits azoreductase activity. Catalyzes the reductive cleavage of the azo bond in aromatic azo compounds to the corresponding amines.</text>
</comment>
<dbReference type="PANTHER" id="PTHR43741:SF4">
    <property type="entry name" value="FMN-DEPENDENT NADH:QUINONE OXIDOREDUCTASE"/>
    <property type="match status" value="1"/>
</dbReference>
<evidence type="ECO:0000256" key="4">
    <source>
        <dbReference type="ARBA" id="ARBA00023027"/>
    </source>
</evidence>
<dbReference type="InterPro" id="IPR023048">
    <property type="entry name" value="NADH:quinone_OxRdtase_FMN_depd"/>
</dbReference>
<comment type="catalytic activity">
    <reaction evidence="5">
        <text>N,N-dimethyl-1,4-phenylenediamine + anthranilate + 2 NAD(+) = 2-(4-dimethylaminophenyl)diazenylbenzoate + 2 NADH + 2 H(+)</text>
        <dbReference type="Rhea" id="RHEA:55872"/>
        <dbReference type="ChEBI" id="CHEBI:15378"/>
        <dbReference type="ChEBI" id="CHEBI:15783"/>
        <dbReference type="ChEBI" id="CHEBI:16567"/>
        <dbReference type="ChEBI" id="CHEBI:57540"/>
        <dbReference type="ChEBI" id="CHEBI:57945"/>
        <dbReference type="ChEBI" id="CHEBI:71579"/>
        <dbReference type="EC" id="1.7.1.17"/>
    </reaction>
    <physiologicalReaction direction="right-to-left" evidence="5">
        <dbReference type="Rhea" id="RHEA:55874"/>
    </physiologicalReaction>
</comment>
<evidence type="ECO:0000256" key="6">
    <source>
        <dbReference type="HAMAP-Rule" id="MF_01216"/>
    </source>
</evidence>
<comment type="subunit">
    <text evidence="6">Homodimer.</text>
</comment>
<dbReference type="Proteomes" id="UP000265742">
    <property type="component" value="Unassembled WGS sequence"/>
</dbReference>
<dbReference type="Pfam" id="PF02525">
    <property type="entry name" value="Flavodoxin_2"/>
    <property type="match status" value="1"/>
</dbReference>
<evidence type="ECO:0000313" key="8">
    <source>
        <dbReference type="EMBL" id="RIX27559.1"/>
    </source>
</evidence>